<evidence type="ECO:0000256" key="2">
    <source>
        <dbReference type="PROSITE-ProRule" id="PRU00708"/>
    </source>
</evidence>
<proteinExistence type="predicted"/>
<dbReference type="PROSITE" id="PS51375">
    <property type="entry name" value="PPR"/>
    <property type="match status" value="1"/>
</dbReference>
<name>A0A507FAI6_9FUNG</name>
<comment type="caution">
    <text evidence="4">The sequence shown here is derived from an EMBL/GenBank/DDBJ whole genome shotgun (WGS) entry which is preliminary data.</text>
</comment>
<feature type="repeat" description="PPR" evidence="2">
    <location>
        <begin position="398"/>
        <end position="432"/>
    </location>
</feature>
<evidence type="ECO:0000313" key="5">
    <source>
        <dbReference type="Proteomes" id="UP000320333"/>
    </source>
</evidence>
<sequence>MQRVTRRLFAPEAAVSRPLPGASPHALRPLRRPTSERTEYAPASGPYVVAALRANDPRAVWTAYKSVMSNAATWRKDAQSQVTLPPLVHSAVLASLVQHLIPSVAVVHAEMVILNMKSARIPLSLADYNNLIAIYMRNGDLRSLMDTFRSLLDNTYPSLRNRVSAIPVPPHLASLPLATPPRKITPNIRSFHLVLTAHANAGRVSETAAILEQLHAFHPTSVTSDPVSLAIMISAHANSSRRSAEDLKAIRHMLNSSAARSQFGFTDRRILDAAVRGLGLCGDFEGAKELFQSYESKYGVGGYSLESIDAMMAVCEVHGDLEMGEALLADYFNIRRRNDRTSPSDGTSKNQQLSKKRIFAMPLLSTVKALMKLNLAAGNSVRVLDLFHGELRDTQLPDRESYELVIRCYLNDGHLDEAERFFEKMHERGHKVNQDLLEAMETARETAKVA</sequence>
<dbReference type="OrthoDB" id="185373at2759"/>
<dbReference type="Gene3D" id="1.25.40.10">
    <property type="entry name" value="Tetratricopeptide repeat domain"/>
    <property type="match status" value="2"/>
</dbReference>
<organism evidence="4 5">
    <name type="scientific">Chytriomyces confervae</name>
    <dbReference type="NCBI Taxonomy" id="246404"/>
    <lineage>
        <taxon>Eukaryota</taxon>
        <taxon>Fungi</taxon>
        <taxon>Fungi incertae sedis</taxon>
        <taxon>Chytridiomycota</taxon>
        <taxon>Chytridiomycota incertae sedis</taxon>
        <taxon>Chytridiomycetes</taxon>
        <taxon>Chytridiales</taxon>
        <taxon>Chytriomycetaceae</taxon>
        <taxon>Chytriomyces</taxon>
    </lineage>
</organism>
<dbReference type="NCBIfam" id="TIGR00756">
    <property type="entry name" value="PPR"/>
    <property type="match status" value="1"/>
</dbReference>
<gene>
    <name evidence="4" type="ORF">CcCBS67573_g05398</name>
</gene>
<keyword evidence="5" id="KW-1185">Reference proteome</keyword>
<evidence type="ECO:0000313" key="4">
    <source>
        <dbReference type="EMBL" id="TPX73339.1"/>
    </source>
</evidence>
<dbReference type="Proteomes" id="UP000320333">
    <property type="component" value="Unassembled WGS sequence"/>
</dbReference>
<dbReference type="PANTHER" id="PTHR47939:SF13">
    <property type="entry name" value="OS03G0201400 PROTEIN"/>
    <property type="match status" value="1"/>
</dbReference>
<protein>
    <recommendedName>
        <fullName evidence="6">Pentacotripeptide-repeat region of PRORP domain-containing protein</fullName>
    </recommendedName>
</protein>
<dbReference type="EMBL" id="QEAP01000192">
    <property type="protein sequence ID" value="TPX73339.1"/>
    <property type="molecule type" value="Genomic_DNA"/>
</dbReference>
<dbReference type="AlphaFoldDB" id="A0A507FAI6"/>
<dbReference type="InterPro" id="IPR002885">
    <property type="entry name" value="PPR_rpt"/>
</dbReference>
<reference evidence="4 5" key="1">
    <citation type="journal article" date="2019" name="Sci. Rep.">
        <title>Comparative genomics of chytrid fungi reveal insights into the obligate biotrophic and pathogenic lifestyle of Synchytrium endobioticum.</title>
        <authorList>
            <person name="van de Vossenberg B.T.L.H."/>
            <person name="Warris S."/>
            <person name="Nguyen H.D.T."/>
            <person name="van Gent-Pelzer M.P.E."/>
            <person name="Joly D.L."/>
            <person name="van de Geest H.C."/>
            <person name="Bonants P.J.M."/>
            <person name="Smith D.S."/>
            <person name="Levesque C.A."/>
            <person name="van der Lee T.A.J."/>
        </authorList>
    </citation>
    <scope>NUCLEOTIDE SEQUENCE [LARGE SCALE GENOMIC DNA]</scope>
    <source>
        <strain evidence="4 5">CBS 675.73</strain>
    </source>
</reference>
<keyword evidence="1" id="KW-0677">Repeat</keyword>
<feature type="region of interest" description="Disordered" evidence="3">
    <location>
        <begin position="16"/>
        <end position="39"/>
    </location>
</feature>
<dbReference type="Pfam" id="PF01535">
    <property type="entry name" value="PPR"/>
    <property type="match status" value="2"/>
</dbReference>
<evidence type="ECO:0000256" key="3">
    <source>
        <dbReference type="SAM" id="MobiDB-lite"/>
    </source>
</evidence>
<dbReference type="PANTHER" id="PTHR47939">
    <property type="entry name" value="MEMBRANE-ASSOCIATED SALT-INDUCIBLE PROTEIN-LIKE"/>
    <property type="match status" value="1"/>
</dbReference>
<accession>A0A507FAI6</accession>
<dbReference type="InterPro" id="IPR050667">
    <property type="entry name" value="PPR-containing_protein"/>
</dbReference>
<dbReference type="InterPro" id="IPR011990">
    <property type="entry name" value="TPR-like_helical_dom_sf"/>
</dbReference>
<evidence type="ECO:0000256" key="1">
    <source>
        <dbReference type="ARBA" id="ARBA00022737"/>
    </source>
</evidence>
<evidence type="ECO:0008006" key="6">
    <source>
        <dbReference type="Google" id="ProtNLM"/>
    </source>
</evidence>